<dbReference type="RefSeq" id="WP_153214968.1">
    <property type="nucleotide sequence ID" value="NZ_WIBF01000002.1"/>
</dbReference>
<reference evidence="1 2" key="1">
    <citation type="submission" date="2019-10" db="EMBL/GenBank/DDBJ databases">
        <title>Epibacterium sp. nov., isolated from seawater.</title>
        <authorList>
            <person name="Zhang X."/>
            <person name="Li N."/>
        </authorList>
    </citation>
    <scope>NUCLEOTIDE SEQUENCE [LARGE SCALE GENOMIC DNA]</scope>
    <source>
        <strain evidence="1 2">SM1979</strain>
    </source>
</reference>
<evidence type="ECO:0000313" key="1">
    <source>
        <dbReference type="EMBL" id="MQQ08046.1"/>
    </source>
</evidence>
<accession>A0A843YAS1</accession>
<organism evidence="1 2">
    <name type="scientific">Tritonibacter litoralis</name>
    <dbReference type="NCBI Taxonomy" id="2662264"/>
    <lineage>
        <taxon>Bacteria</taxon>
        <taxon>Pseudomonadati</taxon>
        <taxon>Pseudomonadota</taxon>
        <taxon>Alphaproteobacteria</taxon>
        <taxon>Rhodobacterales</taxon>
        <taxon>Paracoccaceae</taxon>
        <taxon>Tritonibacter</taxon>
    </lineage>
</organism>
<sequence length="121" mass="13581">MSQLSGIEPPVVFHSPEPYFWVSSKQVVVQYSVHVDHQSMRVWTCVQLALDYRGRVQALVLADTIGGVQLPSRVDRIAPVIETLKTVGEAQVALGAHFRNLDQISEHFHREISAFSNQIKS</sequence>
<comment type="caution">
    <text evidence="1">The sequence shown here is derived from an EMBL/GenBank/DDBJ whole genome shotgun (WGS) entry which is preliminary data.</text>
</comment>
<name>A0A843YAS1_9RHOB</name>
<keyword evidence="2" id="KW-1185">Reference proteome</keyword>
<protein>
    <submittedName>
        <fullName evidence="1">Uncharacterized protein</fullName>
    </submittedName>
</protein>
<dbReference type="EMBL" id="WIBF01000002">
    <property type="protein sequence ID" value="MQQ08046.1"/>
    <property type="molecule type" value="Genomic_DNA"/>
</dbReference>
<gene>
    <name evidence="1" type="ORF">GFB49_06245</name>
</gene>
<evidence type="ECO:0000313" key="2">
    <source>
        <dbReference type="Proteomes" id="UP000444174"/>
    </source>
</evidence>
<dbReference type="Proteomes" id="UP000444174">
    <property type="component" value="Unassembled WGS sequence"/>
</dbReference>
<dbReference type="AlphaFoldDB" id="A0A843YAS1"/>
<proteinExistence type="predicted"/>